<proteinExistence type="predicted"/>
<dbReference type="InterPro" id="IPR012873">
    <property type="entry name" value="DUF1672"/>
</dbReference>
<evidence type="ECO:0000313" key="2">
    <source>
        <dbReference type="EMBL" id="MFC7371098.1"/>
    </source>
</evidence>
<evidence type="ECO:0000256" key="1">
    <source>
        <dbReference type="SAM" id="MobiDB-lite"/>
    </source>
</evidence>
<comment type="caution">
    <text evidence="2">The sequence shown here is derived from an EMBL/GenBank/DDBJ whole genome shotgun (WGS) entry which is preliminary data.</text>
</comment>
<name>A0ABW2NPH7_9BACL</name>
<gene>
    <name evidence="2" type="ORF">ACFQPF_05365</name>
</gene>
<accession>A0ABW2NPH7</accession>
<dbReference type="PROSITE" id="PS51257">
    <property type="entry name" value="PROKAR_LIPOPROTEIN"/>
    <property type="match status" value="1"/>
</dbReference>
<reference evidence="3" key="1">
    <citation type="journal article" date="2019" name="Int. J. Syst. Evol. Microbiol.">
        <title>The Global Catalogue of Microorganisms (GCM) 10K type strain sequencing project: providing services to taxonomists for standard genome sequencing and annotation.</title>
        <authorList>
            <consortium name="The Broad Institute Genomics Platform"/>
            <consortium name="The Broad Institute Genome Sequencing Center for Infectious Disease"/>
            <person name="Wu L."/>
            <person name="Ma J."/>
        </authorList>
    </citation>
    <scope>NUCLEOTIDE SEQUENCE [LARGE SCALE GENOMIC DNA]</scope>
    <source>
        <strain evidence="3">NBRC 106396</strain>
    </source>
</reference>
<dbReference type="Proteomes" id="UP001596549">
    <property type="component" value="Unassembled WGS sequence"/>
</dbReference>
<feature type="compositionally biased region" description="Polar residues" evidence="1">
    <location>
        <begin position="281"/>
        <end position="290"/>
    </location>
</feature>
<keyword evidence="3" id="KW-1185">Reference proteome</keyword>
<feature type="region of interest" description="Disordered" evidence="1">
    <location>
        <begin position="280"/>
        <end position="300"/>
    </location>
</feature>
<sequence length="300" mass="33716">MLNKKHLGMMAGTLLGMMLLGGCMKGETENVEKESNAYVSVQDYTGQGYRLPNGDKNDKIAEANKDEVVQSMEEFFLNNYQTKVKVHNIIGNKDGATVYVESLGAVKFSTFAIIPIDNQGKLRPEGIWTEPGQVEYAIQSGIYAMVYEDQLATLDAYLTKFAGEHPVVGLTDEALKKTFAGGFSTPYYYITMPGESFDALSKQYLEKPETTKEEYQAAVKSLKRDPEEYNVVIRLFMKEKNQKPDKQIFDQLVSDIEAMENLPLGAYSIFLHDNEILKGDGQNSKDNTLAQDFPNEIYKK</sequence>
<dbReference type="Pfam" id="PF07901">
    <property type="entry name" value="DUF1672"/>
    <property type="match status" value="1"/>
</dbReference>
<organism evidence="2 3">
    <name type="scientific">Fictibacillus iocasae</name>
    <dbReference type="NCBI Taxonomy" id="2715437"/>
    <lineage>
        <taxon>Bacteria</taxon>
        <taxon>Bacillati</taxon>
        <taxon>Bacillota</taxon>
        <taxon>Bacilli</taxon>
        <taxon>Bacillales</taxon>
        <taxon>Fictibacillaceae</taxon>
        <taxon>Fictibacillus</taxon>
    </lineage>
</organism>
<dbReference type="RefSeq" id="WP_379747334.1">
    <property type="nucleotide sequence ID" value="NZ_JBHTCP010000010.1"/>
</dbReference>
<evidence type="ECO:0000313" key="3">
    <source>
        <dbReference type="Proteomes" id="UP001596549"/>
    </source>
</evidence>
<protein>
    <submittedName>
        <fullName evidence="2">DUF1672 family protein</fullName>
    </submittedName>
</protein>
<dbReference type="EMBL" id="JBHTCP010000010">
    <property type="protein sequence ID" value="MFC7371098.1"/>
    <property type="molecule type" value="Genomic_DNA"/>
</dbReference>